<evidence type="ECO:0000259" key="1">
    <source>
        <dbReference type="Pfam" id="PF07143"/>
    </source>
</evidence>
<comment type="caution">
    <text evidence="2">The sequence shown here is derived from an EMBL/GenBank/DDBJ whole genome shotgun (WGS) entry which is preliminary data.</text>
</comment>
<name>A0ABP9B844_9GAMM</name>
<evidence type="ECO:0000313" key="3">
    <source>
        <dbReference type="Proteomes" id="UP001499959"/>
    </source>
</evidence>
<accession>A0ABP9B844</accession>
<feature type="domain" description="AttH" evidence="1">
    <location>
        <begin position="244"/>
        <end position="295"/>
    </location>
</feature>
<organism evidence="2 3">
    <name type="scientific">Lysobacter hankyongensis</name>
    <dbReference type="NCBI Taxonomy" id="1176535"/>
    <lineage>
        <taxon>Bacteria</taxon>
        <taxon>Pseudomonadati</taxon>
        <taxon>Pseudomonadota</taxon>
        <taxon>Gammaproteobacteria</taxon>
        <taxon>Lysobacterales</taxon>
        <taxon>Lysobacteraceae</taxon>
        <taxon>Lysobacter</taxon>
    </lineage>
</organism>
<evidence type="ECO:0000313" key="2">
    <source>
        <dbReference type="EMBL" id="GAA4791812.1"/>
    </source>
</evidence>
<protein>
    <recommendedName>
        <fullName evidence="1">AttH domain-containing protein</fullName>
    </recommendedName>
</protein>
<dbReference type="InterPro" id="IPR023374">
    <property type="entry name" value="AttH-like_dom_sf"/>
</dbReference>
<gene>
    <name evidence="2" type="ORF">GCM10023307_16400</name>
</gene>
<dbReference type="SUPFAM" id="SSF159245">
    <property type="entry name" value="AttH-like"/>
    <property type="match status" value="1"/>
</dbReference>
<dbReference type="Proteomes" id="UP001499959">
    <property type="component" value="Unassembled WGS sequence"/>
</dbReference>
<dbReference type="InterPro" id="IPR010791">
    <property type="entry name" value="AttH_dom"/>
</dbReference>
<dbReference type="Pfam" id="PF07143">
    <property type="entry name" value="CrtC"/>
    <property type="match status" value="1"/>
</dbReference>
<keyword evidence="3" id="KW-1185">Reference proteome</keyword>
<dbReference type="Gene3D" id="2.40.370.10">
    <property type="entry name" value="AttH-like domain"/>
    <property type="match status" value="1"/>
</dbReference>
<sequence length="477" mass="50596">MGNGTPVAPVVQAYLKDVLAAVNAIDDPDTNQPLQIPDFAEIYEAAGRLDDAADPGAIMWTINTLLGRASSVGSVAPTASYALSFPDDHHMHADMGLEWYWVGCHMNVMTPEGETGRVSLLLSMEKIRAIGTAAQQAAGWSALDATVATNLVTVTVDMGPGKRSIHRRRPNVQWPAKGGQADFSQPGADSLYFVCGDDSLRGSLDVLPLAVKVNDGDHMTVDIVLTQNAATKVDSAFFLQGVPKTESVTAGGTGLTPLPTPGIYYSWPQLQVSGSIAIDGTCYTIISGTGWIDHELMMSSLENPDGAVHPVPFVEDATPYNGWVWQFHNLDNGQAFTGAGFVLGAMNDAPALSYGYFLTPNNGGWDAIFIQGKLDLLFPNAFPARVGTSGPMVDIPVVRGYSGVENIFVGKPLSGVATPWFPDGTFNGPNGAICAEIPADYTDLSGQYADGLGYMESVGFESVASYRAYSLARLKAC</sequence>
<dbReference type="RefSeq" id="WP_345302836.1">
    <property type="nucleotide sequence ID" value="NZ_BAABJE010000007.1"/>
</dbReference>
<reference evidence="3" key="1">
    <citation type="journal article" date="2019" name="Int. J. Syst. Evol. Microbiol.">
        <title>The Global Catalogue of Microorganisms (GCM) 10K type strain sequencing project: providing services to taxonomists for standard genome sequencing and annotation.</title>
        <authorList>
            <consortium name="The Broad Institute Genomics Platform"/>
            <consortium name="The Broad Institute Genome Sequencing Center for Infectious Disease"/>
            <person name="Wu L."/>
            <person name="Ma J."/>
        </authorList>
    </citation>
    <scope>NUCLEOTIDE SEQUENCE [LARGE SCALE GENOMIC DNA]</scope>
    <source>
        <strain evidence="3">JCM 18204</strain>
    </source>
</reference>
<dbReference type="EMBL" id="BAABJE010000007">
    <property type="protein sequence ID" value="GAA4791812.1"/>
    <property type="molecule type" value="Genomic_DNA"/>
</dbReference>
<proteinExistence type="predicted"/>